<sequence>MEGTDEYVPEHCNIPEMMQKKLESHSRPNSKGYLAEAMRYLRNSGHIMEHQRGRLFDFQIFQQ</sequence>
<evidence type="ECO:0000313" key="1">
    <source>
        <dbReference type="EnsemblMetazoa" id="AALB010569-PA"/>
    </source>
</evidence>
<reference evidence="1" key="2">
    <citation type="submission" date="2022-08" db="UniProtKB">
        <authorList>
            <consortium name="EnsemblMetazoa"/>
        </authorList>
    </citation>
    <scope>IDENTIFICATION</scope>
    <source>
        <strain evidence="1">STECLA/ALBI9_A</strain>
    </source>
</reference>
<dbReference type="Proteomes" id="UP000069272">
    <property type="component" value="Chromosome 3R"/>
</dbReference>
<proteinExistence type="predicted"/>
<dbReference type="AlphaFoldDB" id="A0A182FVI4"/>
<protein>
    <submittedName>
        <fullName evidence="1">Uncharacterized protein</fullName>
    </submittedName>
</protein>
<dbReference type="VEuPathDB" id="VectorBase:AALB010569"/>
<keyword evidence="2" id="KW-1185">Reference proteome</keyword>
<name>A0A182FVI4_ANOAL</name>
<evidence type="ECO:0000313" key="2">
    <source>
        <dbReference type="Proteomes" id="UP000069272"/>
    </source>
</evidence>
<accession>A0A182FVI4</accession>
<dbReference type="EnsemblMetazoa" id="AALB010569-RA">
    <property type="protein sequence ID" value="AALB010569-PA"/>
    <property type="gene ID" value="AALB010569"/>
</dbReference>
<organism evidence="1 2">
    <name type="scientific">Anopheles albimanus</name>
    <name type="common">New world malaria mosquito</name>
    <dbReference type="NCBI Taxonomy" id="7167"/>
    <lineage>
        <taxon>Eukaryota</taxon>
        <taxon>Metazoa</taxon>
        <taxon>Ecdysozoa</taxon>
        <taxon>Arthropoda</taxon>
        <taxon>Hexapoda</taxon>
        <taxon>Insecta</taxon>
        <taxon>Pterygota</taxon>
        <taxon>Neoptera</taxon>
        <taxon>Endopterygota</taxon>
        <taxon>Diptera</taxon>
        <taxon>Nematocera</taxon>
        <taxon>Culicoidea</taxon>
        <taxon>Culicidae</taxon>
        <taxon>Anophelinae</taxon>
        <taxon>Anopheles</taxon>
    </lineage>
</organism>
<reference evidence="1 2" key="1">
    <citation type="journal article" date="2017" name="G3 (Bethesda)">
        <title>The Physical Genome Mapping of Anopheles albimanus Corrected Scaffold Misassemblies and Identified Interarm Rearrangements in Genus Anopheles.</title>
        <authorList>
            <person name="Artemov G.N."/>
            <person name="Peery A.N."/>
            <person name="Jiang X."/>
            <person name="Tu Z."/>
            <person name="Stegniy V.N."/>
            <person name="Sharakhova M.V."/>
            <person name="Sharakhov I.V."/>
        </authorList>
    </citation>
    <scope>NUCLEOTIDE SEQUENCE [LARGE SCALE GENOMIC DNA]</scope>
    <source>
        <strain evidence="1 2">ALBI9_A</strain>
    </source>
</reference>